<organism evidence="1 2">
    <name type="scientific">Brevundimonas staleyi</name>
    <dbReference type="NCBI Taxonomy" id="74326"/>
    <lineage>
        <taxon>Bacteria</taxon>
        <taxon>Pseudomonadati</taxon>
        <taxon>Pseudomonadota</taxon>
        <taxon>Alphaproteobacteria</taxon>
        <taxon>Caulobacterales</taxon>
        <taxon>Caulobacteraceae</taxon>
        <taxon>Brevundimonas</taxon>
    </lineage>
</organism>
<protein>
    <submittedName>
        <fullName evidence="1">Uncharacterized protein</fullName>
    </submittedName>
</protein>
<comment type="caution">
    <text evidence="1">The sequence shown here is derived from an EMBL/GenBank/DDBJ whole genome shotgun (WGS) entry which is preliminary data.</text>
</comment>
<keyword evidence="2" id="KW-1185">Reference proteome</keyword>
<name>A0ABW0FQP8_9CAUL</name>
<sequence length="310" mass="33478">MPMQRPSFETIKDRGGRFKHRVRHARHPLTGWKKWAVIAGQGLAGFVAIFAACNLVLSLSTFRGENPVARTGHEIAVLWFSTADDSPTSARAFDAIYGRELGDNPTAADIRAHFEQAADGGTFLLDQVMVDRMQAINGRIDHRVLAPGIYVGAKALGPDGAPAVWVTKWLAQYLLFPRHAYILVVPEEGPAISFSASQESKFGDGDGAPDRLSARIFQFDDEAYDFPSSGESLHEMTIVSRDPAVIAAAPVALEQARIELEAKNRTYGLLAPNSNTVVGCILEGADLMSAEVRRSILLALRAPGLGAACP</sequence>
<gene>
    <name evidence="1" type="ORF">ACFPIE_03710</name>
</gene>
<proteinExistence type="predicted"/>
<dbReference type="EMBL" id="JBHSLF010000007">
    <property type="protein sequence ID" value="MFC5343007.1"/>
    <property type="molecule type" value="Genomic_DNA"/>
</dbReference>
<evidence type="ECO:0000313" key="2">
    <source>
        <dbReference type="Proteomes" id="UP001596152"/>
    </source>
</evidence>
<reference evidence="2" key="1">
    <citation type="journal article" date="2019" name="Int. J. Syst. Evol. Microbiol.">
        <title>The Global Catalogue of Microorganisms (GCM) 10K type strain sequencing project: providing services to taxonomists for standard genome sequencing and annotation.</title>
        <authorList>
            <consortium name="The Broad Institute Genomics Platform"/>
            <consortium name="The Broad Institute Genome Sequencing Center for Infectious Disease"/>
            <person name="Wu L."/>
            <person name="Ma J."/>
        </authorList>
    </citation>
    <scope>NUCLEOTIDE SEQUENCE [LARGE SCALE GENOMIC DNA]</scope>
    <source>
        <strain evidence="2">JCM 12125</strain>
    </source>
</reference>
<accession>A0ABW0FQP8</accession>
<evidence type="ECO:0000313" key="1">
    <source>
        <dbReference type="EMBL" id="MFC5343007.1"/>
    </source>
</evidence>
<dbReference type="RefSeq" id="WP_374036450.1">
    <property type="nucleotide sequence ID" value="NZ_CP169082.1"/>
</dbReference>
<dbReference type="Proteomes" id="UP001596152">
    <property type="component" value="Unassembled WGS sequence"/>
</dbReference>